<dbReference type="Gene3D" id="2.60.40.420">
    <property type="entry name" value="Cupredoxins - blue copper proteins"/>
    <property type="match status" value="3"/>
</dbReference>
<dbReference type="Pfam" id="PF07731">
    <property type="entry name" value="Cu-oxidase_2"/>
    <property type="match status" value="1"/>
</dbReference>
<feature type="domain" description="Plastocyanin-like" evidence="11">
    <location>
        <begin position="130"/>
        <end position="243"/>
    </location>
</feature>
<evidence type="ECO:0000259" key="10">
    <source>
        <dbReference type="Pfam" id="PF07731"/>
    </source>
</evidence>
<keyword evidence="3" id="KW-0677">Repeat</keyword>
<dbReference type="Proteomes" id="UP000490939">
    <property type="component" value="Unassembled WGS sequence"/>
</dbReference>
<keyword evidence="6" id="KW-0325">Glycoprotein</keyword>
<dbReference type="InterPro" id="IPR001117">
    <property type="entry name" value="Cu-oxidase_2nd"/>
</dbReference>
<reference evidence="14 15" key="1">
    <citation type="submission" date="2018-12" db="EMBL/GenBank/DDBJ databases">
        <title>Venturia inaequalis Genome Resource.</title>
        <authorList>
            <person name="Lichtner F.J."/>
        </authorList>
    </citation>
    <scope>NUCLEOTIDE SEQUENCE [LARGE SCALE GENOMIC DNA]</scope>
    <source>
        <strain evidence="14 15">120213</strain>
        <strain evidence="12">Bline_iso_100314</strain>
        <strain evidence="13 16">DMI_063113</strain>
    </source>
</reference>
<keyword evidence="2" id="KW-0479">Metal-binding</keyword>
<evidence type="ECO:0000313" key="16">
    <source>
        <dbReference type="Proteomes" id="UP000490939"/>
    </source>
</evidence>
<dbReference type="Pfam" id="PF00394">
    <property type="entry name" value="Cu-oxidase"/>
    <property type="match status" value="1"/>
</dbReference>
<keyword evidence="5" id="KW-0186">Copper</keyword>
<dbReference type="InterPro" id="IPR045087">
    <property type="entry name" value="Cu-oxidase_fam"/>
</dbReference>
<dbReference type="InterPro" id="IPR011706">
    <property type="entry name" value="Cu-oxidase_C"/>
</dbReference>
<dbReference type="CDD" id="cd13901">
    <property type="entry name" value="CuRO_3_MaLCC_like"/>
    <property type="match status" value="1"/>
</dbReference>
<accession>A0A8H3Z034</accession>
<dbReference type="EMBL" id="WNWR01000626">
    <property type="protein sequence ID" value="KAE9972599.1"/>
    <property type="molecule type" value="Genomic_DNA"/>
</dbReference>
<evidence type="ECO:0000313" key="15">
    <source>
        <dbReference type="Proteomes" id="UP000447873"/>
    </source>
</evidence>
<evidence type="ECO:0000256" key="5">
    <source>
        <dbReference type="ARBA" id="ARBA00023008"/>
    </source>
</evidence>
<keyword evidence="16" id="KW-1185">Reference proteome</keyword>
<dbReference type="EMBL" id="WNWQ01000609">
    <property type="protein sequence ID" value="KAE9965446.1"/>
    <property type="molecule type" value="Genomic_DNA"/>
</dbReference>
<dbReference type="GO" id="GO:0005507">
    <property type="term" value="F:copper ion binding"/>
    <property type="evidence" value="ECO:0007669"/>
    <property type="project" value="InterPro"/>
</dbReference>
<evidence type="ECO:0000259" key="9">
    <source>
        <dbReference type="Pfam" id="PF00394"/>
    </source>
</evidence>
<evidence type="ECO:0000256" key="6">
    <source>
        <dbReference type="ARBA" id="ARBA00023180"/>
    </source>
</evidence>
<feature type="compositionally biased region" description="Low complexity" evidence="7">
    <location>
        <begin position="88"/>
        <end position="99"/>
    </location>
</feature>
<dbReference type="CDD" id="cd13854">
    <property type="entry name" value="CuRO_1_MaLCC_like"/>
    <property type="match status" value="1"/>
</dbReference>
<feature type="domain" description="Plastocyanin-like" evidence="9">
    <location>
        <begin position="255"/>
        <end position="397"/>
    </location>
</feature>
<dbReference type="InterPro" id="IPR008972">
    <property type="entry name" value="Cupredoxin"/>
</dbReference>
<dbReference type="PANTHER" id="PTHR11709">
    <property type="entry name" value="MULTI-COPPER OXIDASE"/>
    <property type="match status" value="1"/>
</dbReference>
<evidence type="ECO:0000256" key="2">
    <source>
        <dbReference type="ARBA" id="ARBA00022723"/>
    </source>
</evidence>
<protein>
    <submittedName>
        <fullName evidence="14">Uncharacterized protein</fullName>
    </submittedName>
</protein>
<feature type="domain" description="Plastocyanin-like" evidence="10">
    <location>
        <begin position="470"/>
        <end position="587"/>
    </location>
</feature>
<sequence length="622" mass="68494">MKLTRILPLSLATIARATPPTRYHNVASAIWAGLGGSESISNPSKESEPYPSSSSSKPFRIMPSPSNKTNPGPYSPLTASSNGRKPTSGRNGNSASNRSQWGQYSIDTDYERDVPETGVTREYWLDLVQVTLSPDGVPRTVLTINGTMPGPTLTADWGDFMIIHVRNSMFESGNGTSIHWHGIRQLGTPQMDGVVSVTQCPTAPGESYTYKFRATQYGSSWYHSHLSLQAWEGVFGGMVINGPATANYDEDLGNLFLQDWSHKTVDQLYRQHELTGNTTMDTGLINGTNVYGDEATGKRFSTNFVEGTSYRLRLVNVAIDSHFKFSIDNHTMTVIAADWVPIEPYTTTTLNIAMGQRYDVIVKADQGAVAKDFWMRAIPTCSPNKSATNIKGVVHYGSSSGTPKTTGYSWKDECMDEPYEKLVPHFRQTVGPSSISEVKDVNATKNAEGLFRWTLGGSSMNIEWDNPTFSQILENPKTTFTNSSNAIVLPNANQWVHILITTKIPVAHPIHMHGHDIFVLAQGTGNYSSSVPLKLDNPPRRDVALLPAKGYLVLAFETNNAGAWVLHCHIGWHVMEGFALQFIERPDEIPALLDTETLNSTCASWKDHASTNRIKQTEDSGV</sequence>
<name>A0A8H3Z034_VENIN</name>
<evidence type="ECO:0000313" key="12">
    <source>
        <dbReference type="EMBL" id="KAE9965446.1"/>
    </source>
</evidence>
<feature type="signal peptide" evidence="8">
    <location>
        <begin position="1"/>
        <end position="17"/>
    </location>
</feature>
<feature type="chain" id="PRO_5044691066" evidence="8">
    <location>
        <begin position="18"/>
        <end position="622"/>
    </location>
</feature>
<feature type="compositionally biased region" description="Polar residues" evidence="7">
    <location>
        <begin position="64"/>
        <end position="85"/>
    </location>
</feature>
<feature type="compositionally biased region" description="Low complexity" evidence="7">
    <location>
        <begin position="41"/>
        <end position="58"/>
    </location>
</feature>
<dbReference type="PANTHER" id="PTHR11709:SF502">
    <property type="entry name" value="MULTICOPPER OXIDASE"/>
    <property type="match status" value="1"/>
</dbReference>
<dbReference type="AlphaFoldDB" id="A0A8H3Z034"/>
<dbReference type="OrthoDB" id="2121828at2759"/>
<dbReference type="GO" id="GO:0016491">
    <property type="term" value="F:oxidoreductase activity"/>
    <property type="evidence" value="ECO:0007669"/>
    <property type="project" value="UniProtKB-KW"/>
</dbReference>
<evidence type="ECO:0000256" key="8">
    <source>
        <dbReference type="SAM" id="SignalP"/>
    </source>
</evidence>
<comment type="caution">
    <text evidence="14">The sequence shown here is derived from an EMBL/GenBank/DDBJ whole genome shotgun (WGS) entry which is preliminary data.</text>
</comment>
<evidence type="ECO:0000313" key="14">
    <source>
        <dbReference type="EMBL" id="KAE9980635.1"/>
    </source>
</evidence>
<evidence type="ECO:0000313" key="13">
    <source>
        <dbReference type="EMBL" id="KAE9972599.1"/>
    </source>
</evidence>
<dbReference type="FunFam" id="2.60.40.420:FF:000021">
    <property type="entry name" value="Extracellular dihydrogeodin oxidase/laccase"/>
    <property type="match status" value="1"/>
</dbReference>
<feature type="region of interest" description="Disordered" evidence="7">
    <location>
        <begin position="38"/>
        <end position="109"/>
    </location>
</feature>
<keyword evidence="4" id="KW-0560">Oxidoreductase</keyword>
<dbReference type="InterPro" id="IPR011707">
    <property type="entry name" value="Cu-oxidase-like_N"/>
</dbReference>
<dbReference type="Pfam" id="PF07732">
    <property type="entry name" value="Cu-oxidase_3"/>
    <property type="match status" value="1"/>
</dbReference>
<gene>
    <name evidence="12" type="ORF">BLS_007637</name>
    <name evidence="13" type="ORF">EG327_009446</name>
    <name evidence="14" type="ORF">EG328_000180</name>
</gene>
<dbReference type="FunFam" id="2.60.40.420:FF:000038">
    <property type="entry name" value="Extracellular dihydrogeodin oxidase/laccase"/>
    <property type="match status" value="1"/>
</dbReference>
<evidence type="ECO:0000259" key="11">
    <source>
        <dbReference type="Pfam" id="PF07732"/>
    </source>
</evidence>
<evidence type="ECO:0000256" key="3">
    <source>
        <dbReference type="ARBA" id="ARBA00022737"/>
    </source>
</evidence>
<dbReference type="Proteomes" id="UP000433883">
    <property type="component" value="Unassembled WGS sequence"/>
</dbReference>
<evidence type="ECO:0000256" key="7">
    <source>
        <dbReference type="SAM" id="MobiDB-lite"/>
    </source>
</evidence>
<organism evidence="14 15">
    <name type="scientific">Venturia inaequalis</name>
    <name type="common">Apple scab fungus</name>
    <dbReference type="NCBI Taxonomy" id="5025"/>
    <lineage>
        <taxon>Eukaryota</taxon>
        <taxon>Fungi</taxon>
        <taxon>Dikarya</taxon>
        <taxon>Ascomycota</taxon>
        <taxon>Pezizomycotina</taxon>
        <taxon>Dothideomycetes</taxon>
        <taxon>Pleosporomycetidae</taxon>
        <taxon>Venturiales</taxon>
        <taxon>Venturiaceae</taxon>
        <taxon>Venturia</taxon>
    </lineage>
</organism>
<dbReference type="Proteomes" id="UP000447873">
    <property type="component" value="Unassembled WGS sequence"/>
</dbReference>
<dbReference type="CDD" id="cd13880">
    <property type="entry name" value="CuRO_2_MaLCC_like"/>
    <property type="match status" value="1"/>
</dbReference>
<keyword evidence="8" id="KW-0732">Signal</keyword>
<evidence type="ECO:0000256" key="1">
    <source>
        <dbReference type="ARBA" id="ARBA00010609"/>
    </source>
</evidence>
<dbReference type="SUPFAM" id="SSF49503">
    <property type="entry name" value="Cupredoxins"/>
    <property type="match status" value="3"/>
</dbReference>
<dbReference type="EMBL" id="WNWS01000100">
    <property type="protein sequence ID" value="KAE9980635.1"/>
    <property type="molecule type" value="Genomic_DNA"/>
</dbReference>
<evidence type="ECO:0000256" key="4">
    <source>
        <dbReference type="ARBA" id="ARBA00023002"/>
    </source>
</evidence>
<proteinExistence type="inferred from homology"/>
<comment type="similarity">
    <text evidence="1">Belongs to the multicopper oxidase family.</text>
</comment>